<dbReference type="PANTHER" id="PTHR39339">
    <property type="entry name" value="SLR1444 PROTEIN"/>
    <property type="match status" value="1"/>
</dbReference>
<dbReference type="EMBL" id="AP027081">
    <property type="protein sequence ID" value="BDU78749.1"/>
    <property type="molecule type" value="Genomic_DNA"/>
</dbReference>
<feature type="domain" description="CHAD" evidence="1">
    <location>
        <begin position="3"/>
        <end position="290"/>
    </location>
</feature>
<dbReference type="KEGG" id="msea:METESE_37070"/>
<dbReference type="RefSeq" id="WP_316410806.1">
    <property type="nucleotide sequence ID" value="NZ_AP027081.1"/>
</dbReference>
<dbReference type="InterPro" id="IPR007899">
    <property type="entry name" value="CHAD_dom"/>
</dbReference>
<reference evidence="2" key="1">
    <citation type="journal article" date="2023" name="Int. J. Syst. Evol. Microbiol.">
        <title>Mesoterricola silvestris gen. nov., sp. nov., Mesoterricola sediminis sp. nov., Geothrix oryzae sp. nov., Geothrix edaphica sp. nov., Geothrix rubra sp. nov., and Geothrix limicola sp. nov., six novel members of Acidobacteriota isolated from soils.</title>
        <authorList>
            <person name="Itoh H."/>
            <person name="Sugisawa Y."/>
            <person name="Mise K."/>
            <person name="Xu Z."/>
            <person name="Kuniyasu M."/>
            <person name="Ushijima N."/>
            <person name="Kawano K."/>
            <person name="Kobayashi E."/>
            <person name="Shiratori Y."/>
            <person name="Masuda Y."/>
            <person name="Senoo K."/>
        </authorList>
    </citation>
    <scope>NUCLEOTIDE SEQUENCE</scope>
    <source>
        <strain evidence="2">W786</strain>
    </source>
</reference>
<name>A0AA48GYS2_9BACT</name>
<accession>A0AA48GYS2</accession>
<keyword evidence="3" id="KW-1185">Reference proteome</keyword>
<dbReference type="SMART" id="SM00880">
    <property type="entry name" value="CHAD"/>
    <property type="match status" value="1"/>
</dbReference>
<dbReference type="AlphaFoldDB" id="A0AA48GYS2"/>
<dbReference type="InterPro" id="IPR038186">
    <property type="entry name" value="CHAD_dom_sf"/>
</dbReference>
<evidence type="ECO:0000313" key="3">
    <source>
        <dbReference type="Proteomes" id="UP001228113"/>
    </source>
</evidence>
<evidence type="ECO:0000259" key="1">
    <source>
        <dbReference type="PROSITE" id="PS51708"/>
    </source>
</evidence>
<sequence>MHGLDMSVLLHRALEARLGRLMEILGGPAWAGDPGALHDARVASRRVRAVLDLVRPDCYPGLQRHRRALRRLTRALGTLRELDVHTAFLEDLAWRLPGVTPGAALEHALEGLDRQRRKRRAHLAADLPLRGLRRLPELLEVPSLPEPFRPSRLADDVWAALGPRFDEAFALLPGLLELEDPEALHRARIRLKRLRYALEALAGAWPEPPAPALAGLKDLQAALGEHHDLATLESGLQRLLAGLEGRGRRILAQGLVELLACAGDARLAAFHRFRTAAAAAPSRPLRSGLRLGLGLPEEETP</sequence>
<dbReference type="Proteomes" id="UP001228113">
    <property type="component" value="Chromosome"/>
</dbReference>
<organism evidence="2 3">
    <name type="scientific">Mesoterricola sediminis</name>
    <dbReference type="NCBI Taxonomy" id="2927980"/>
    <lineage>
        <taxon>Bacteria</taxon>
        <taxon>Pseudomonadati</taxon>
        <taxon>Acidobacteriota</taxon>
        <taxon>Holophagae</taxon>
        <taxon>Holophagales</taxon>
        <taxon>Holophagaceae</taxon>
        <taxon>Mesoterricola</taxon>
    </lineage>
</organism>
<dbReference type="Gene3D" id="1.40.20.10">
    <property type="entry name" value="CHAD domain"/>
    <property type="match status" value="1"/>
</dbReference>
<dbReference type="PROSITE" id="PS51708">
    <property type="entry name" value="CHAD"/>
    <property type="match status" value="1"/>
</dbReference>
<dbReference type="PANTHER" id="PTHR39339:SF1">
    <property type="entry name" value="CHAD DOMAIN-CONTAINING PROTEIN"/>
    <property type="match status" value="1"/>
</dbReference>
<protein>
    <recommendedName>
        <fullName evidence="1">CHAD domain-containing protein</fullName>
    </recommendedName>
</protein>
<gene>
    <name evidence="2" type="ORF">METESE_37070</name>
</gene>
<evidence type="ECO:0000313" key="2">
    <source>
        <dbReference type="EMBL" id="BDU78749.1"/>
    </source>
</evidence>
<dbReference type="Pfam" id="PF05235">
    <property type="entry name" value="CHAD"/>
    <property type="match status" value="1"/>
</dbReference>
<proteinExistence type="predicted"/>